<gene>
    <name evidence="1" type="ORF">E2C01_081662</name>
</gene>
<dbReference type="Proteomes" id="UP000324222">
    <property type="component" value="Unassembled WGS sequence"/>
</dbReference>
<organism evidence="1 2">
    <name type="scientific">Portunus trituberculatus</name>
    <name type="common">Swimming crab</name>
    <name type="synonym">Neptunus trituberculatus</name>
    <dbReference type="NCBI Taxonomy" id="210409"/>
    <lineage>
        <taxon>Eukaryota</taxon>
        <taxon>Metazoa</taxon>
        <taxon>Ecdysozoa</taxon>
        <taxon>Arthropoda</taxon>
        <taxon>Crustacea</taxon>
        <taxon>Multicrustacea</taxon>
        <taxon>Malacostraca</taxon>
        <taxon>Eumalacostraca</taxon>
        <taxon>Eucarida</taxon>
        <taxon>Decapoda</taxon>
        <taxon>Pleocyemata</taxon>
        <taxon>Brachyura</taxon>
        <taxon>Eubrachyura</taxon>
        <taxon>Portunoidea</taxon>
        <taxon>Portunidae</taxon>
        <taxon>Portuninae</taxon>
        <taxon>Portunus</taxon>
    </lineage>
</organism>
<accession>A0A5B7IYQ7</accession>
<proteinExistence type="predicted"/>
<evidence type="ECO:0000313" key="2">
    <source>
        <dbReference type="Proteomes" id="UP000324222"/>
    </source>
</evidence>
<comment type="caution">
    <text evidence="1">The sequence shown here is derived from an EMBL/GenBank/DDBJ whole genome shotgun (WGS) entry which is preliminary data.</text>
</comment>
<name>A0A5B7IYQ7_PORTR</name>
<sequence length="101" mass="11034">MLHPALTIRVYCMPCTLWLPPCAAHLASCTGPLANKQRVRSLTNRRTLPSATAASACTTSLALAPAPNYLLPPFRHTSFRDSHKCLLACTSGQTGRWVDER</sequence>
<reference evidence="1 2" key="1">
    <citation type="submission" date="2019-05" db="EMBL/GenBank/DDBJ databases">
        <title>Another draft genome of Portunus trituberculatus and its Hox gene families provides insights of decapod evolution.</title>
        <authorList>
            <person name="Jeong J.-H."/>
            <person name="Song I."/>
            <person name="Kim S."/>
            <person name="Choi T."/>
            <person name="Kim D."/>
            <person name="Ryu S."/>
            <person name="Kim W."/>
        </authorList>
    </citation>
    <scope>NUCLEOTIDE SEQUENCE [LARGE SCALE GENOMIC DNA]</scope>
    <source>
        <tissue evidence="1">Muscle</tissue>
    </source>
</reference>
<dbReference type="EMBL" id="VSRR010072615">
    <property type="protein sequence ID" value="MPC86826.1"/>
    <property type="molecule type" value="Genomic_DNA"/>
</dbReference>
<protein>
    <submittedName>
        <fullName evidence="1">Uncharacterized protein</fullName>
    </submittedName>
</protein>
<dbReference type="AlphaFoldDB" id="A0A5B7IYQ7"/>
<evidence type="ECO:0000313" key="1">
    <source>
        <dbReference type="EMBL" id="MPC86826.1"/>
    </source>
</evidence>
<keyword evidence="2" id="KW-1185">Reference proteome</keyword>